<keyword evidence="7" id="KW-1185">Reference proteome</keyword>
<dbReference type="InterPro" id="IPR015797">
    <property type="entry name" value="NUDIX_hydrolase-like_dom_sf"/>
</dbReference>
<keyword evidence="2 3" id="KW-0378">Hydrolase</keyword>
<evidence type="ECO:0000259" key="4">
    <source>
        <dbReference type="PROSITE" id="PS51462"/>
    </source>
</evidence>
<dbReference type="CDD" id="cd04663">
    <property type="entry name" value="NUDIX_Hydrolase"/>
    <property type="match status" value="1"/>
</dbReference>
<evidence type="ECO:0000313" key="8">
    <source>
        <dbReference type="Proteomes" id="UP000295043"/>
    </source>
</evidence>
<dbReference type="InterPro" id="IPR000086">
    <property type="entry name" value="NUDIX_hydrolase_dom"/>
</dbReference>
<gene>
    <name evidence="6" type="ORF">EV184_105166</name>
    <name evidence="5" type="ORF">SAMCFNEI73_Ch3567</name>
</gene>
<evidence type="ECO:0000256" key="1">
    <source>
        <dbReference type="ARBA" id="ARBA00001946"/>
    </source>
</evidence>
<reference evidence="6 8" key="2">
    <citation type="submission" date="2019-03" db="EMBL/GenBank/DDBJ databases">
        <title>Genomic Encyclopedia of Type Strains, Phase IV (KMG-V): Genome sequencing to study the core and pangenomes of soil and plant-associated prokaryotes.</title>
        <authorList>
            <person name="Whitman W."/>
        </authorList>
    </citation>
    <scope>NUCLEOTIDE SEQUENCE [LARGE SCALE GENOMIC DNA]</scope>
    <source>
        <strain evidence="6 8">23C40</strain>
    </source>
</reference>
<evidence type="ECO:0000313" key="7">
    <source>
        <dbReference type="Proteomes" id="UP000182306"/>
    </source>
</evidence>
<dbReference type="Gene3D" id="3.90.79.10">
    <property type="entry name" value="Nucleoside Triphosphate Pyrophosphohydrolase"/>
    <property type="match status" value="1"/>
</dbReference>
<dbReference type="RefSeq" id="WP_064252335.1">
    <property type="nucleotide sequence ID" value="NZ_CP013107.1"/>
</dbReference>
<protein>
    <submittedName>
        <fullName evidence="6">8-oxo-dGTP pyrophosphatase MutT (NUDIX family)</fullName>
    </submittedName>
    <submittedName>
        <fullName evidence="5">MutT/nudix family protein</fullName>
    </submittedName>
</protein>
<feature type="domain" description="Nudix hydrolase" evidence="4">
    <location>
        <begin position="1"/>
        <end position="151"/>
    </location>
</feature>
<dbReference type="OrthoDB" id="7914739at2"/>
<dbReference type="InterPro" id="IPR051325">
    <property type="entry name" value="Nudix_hydrolase_domain"/>
</dbReference>
<sequence>MRPDAHKVLIYATWQDTLLVFDEPDFPEVELQVPGGTMEPGESPEAAARREFAEETGMTPPDKFVHLATQDYHFVKSGREICHRRHYFHVALAGEQRRGWLHCEMTPDSGGPPIRFRFFWLAMAEARGRLGYGMQEALEPLQVRGRLKSPI</sequence>
<comment type="similarity">
    <text evidence="3">Belongs to the Nudix hydrolase family.</text>
</comment>
<proteinExistence type="inferred from homology"/>
<dbReference type="GO" id="GO:0004081">
    <property type="term" value="F:bis(5'-nucleosyl)-tetraphosphatase (asymmetrical) activity"/>
    <property type="evidence" value="ECO:0007669"/>
    <property type="project" value="TreeGrafter"/>
</dbReference>
<dbReference type="PANTHER" id="PTHR21340">
    <property type="entry name" value="DIADENOSINE 5,5-P1,P4-TETRAPHOSPHATE PYROPHOSPHOHYDROLASE MUTT"/>
    <property type="match status" value="1"/>
</dbReference>
<dbReference type="PANTHER" id="PTHR21340:SF0">
    <property type="entry name" value="BIS(5'-NUCLEOSYL)-TETRAPHOSPHATASE [ASYMMETRICAL]"/>
    <property type="match status" value="1"/>
</dbReference>
<evidence type="ECO:0000313" key="6">
    <source>
        <dbReference type="EMBL" id="TCN31914.1"/>
    </source>
</evidence>
<evidence type="ECO:0000256" key="3">
    <source>
        <dbReference type="RuleBase" id="RU003476"/>
    </source>
</evidence>
<comment type="cofactor">
    <cofactor evidence="1">
        <name>Mg(2+)</name>
        <dbReference type="ChEBI" id="CHEBI:18420"/>
    </cofactor>
</comment>
<reference evidence="5 7" key="1">
    <citation type="submission" date="2015-10" db="EMBL/GenBank/DDBJ databases">
        <title>Genomic differences between typical nodule nitrogen-fixing rhizobial strains and those coming from bean seeds.</title>
        <authorList>
            <person name="Peralta H."/>
            <person name="Aguilar-Vera A."/>
            <person name="Diaz R."/>
            <person name="Mora Y."/>
            <person name="Martinez-Batallar G."/>
            <person name="Salazar E."/>
            <person name="Vargas-Lagunas C."/>
            <person name="Encarnacion S."/>
            <person name="Girard L."/>
            <person name="Mora J."/>
        </authorList>
    </citation>
    <scope>NUCLEOTIDE SEQUENCE [LARGE SCALE GENOMIC DNA]</scope>
    <source>
        <strain evidence="5 7">CFNEI 73</strain>
    </source>
</reference>
<dbReference type="Proteomes" id="UP000295043">
    <property type="component" value="Unassembled WGS sequence"/>
</dbReference>
<dbReference type="PROSITE" id="PS00893">
    <property type="entry name" value="NUDIX_BOX"/>
    <property type="match status" value="1"/>
</dbReference>
<dbReference type="PRINTS" id="PR00502">
    <property type="entry name" value="NUDIXFAMILY"/>
</dbReference>
<dbReference type="GO" id="GO:0006754">
    <property type="term" value="P:ATP biosynthetic process"/>
    <property type="evidence" value="ECO:0007669"/>
    <property type="project" value="TreeGrafter"/>
</dbReference>
<dbReference type="AlphaFoldDB" id="A0A1L3LRW4"/>
<dbReference type="EMBL" id="SLVU01000005">
    <property type="protein sequence ID" value="TCN31914.1"/>
    <property type="molecule type" value="Genomic_DNA"/>
</dbReference>
<dbReference type="GO" id="GO:0006167">
    <property type="term" value="P:AMP biosynthetic process"/>
    <property type="evidence" value="ECO:0007669"/>
    <property type="project" value="TreeGrafter"/>
</dbReference>
<dbReference type="EMBL" id="CP013107">
    <property type="protein sequence ID" value="APG92817.1"/>
    <property type="molecule type" value="Genomic_DNA"/>
</dbReference>
<accession>A0A1L3LRW4</accession>
<organism evidence="5 7">
    <name type="scientific">Sinorhizobium americanum</name>
    <dbReference type="NCBI Taxonomy" id="194963"/>
    <lineage>
        <taxon>Bacteria</taxon>
        <taxon>Pseudomonadati</taxon>
        <taxon>Pseudomonadota</taxon>
        <taxon>Alphaproteobacteria</taxon>
        <taxon>Hyphomicrobiales</taxon>
        <taxon>Rhizobiaceae</taxon>
        <taxon>Sinorhizobium/Ensifer group</taxon>
        <taxon>Sinorhizobium</taxon>
    </lineage>
</organism>
<dbReference type="Pfam" id="PF00293">
    <property type="entry name" value="NUDIX"/>
    <property type="match status" value="1"/>
</dbReference>
<name>A0A1L3LRW4_9HYPH</name>
<evidence type="ECO:0000256" key="2">
    <source>
        <dbReference type="ARBA" id="ARBA00022801"/>
    </source>
</evidence>
<dbReference type="InterPro" id="IPR020476">
    <property type="entry name" value="Nudix_hydrolase"/>
</dbReference>
<dbReference type="KEGG" id="same:SAMCFNEI73_Ch3567"/>
<dbReference type="SUPFAM" id="SSF55811">
    <property type="entry name" value="Nudix"/>
    <property type="match status" value="1"/>
</dbReference>
<dbReference type="PROSITE" id="PS51462">
    <property type="entry name" value="NUDIX"/>
    <property type="match status" value="1"/>
</dbReference>
<evidence type="ECO:0000313" key="5">
    <source>
        <dbReference type="EMBL" id="APG92817.1"/>
    </source>
</evidence>
<dbReference type="STRING" id="194963.SAMCFNEI73_Ch3567"/>
<dbReference type="InterPro" id="IPR020084">
    <property type="entry name" value="NUDIX_hydrolase_CS"/>
</dbReference>
<dbReference type="Proteomes" id="UP000182306">
    <property type="component" value="Chromosome"/>
</dbReference>